<keyword evidence="4" id="KW-0808">Transferase</keyword>
<dbReference type="KEGG" id="marg:MARG145_0403"/>
<dbReference type="Gene3D" id="3.90.1150.10">
    <property type="entry name" value="Aspartate Aminotransferase, domain 1"/>
    <property type="match status" value="1"/>
</dbReference>
<organism evidence="4 5">
    <name type="scientific">Mycoplasmopsis arginini</name>
    <name type="common">Mycoplasma arginini</name>
    <dbReference type="NCBI Taxonomy" id="2094"/>
    <lineage>
        <taxon>Bacteria</taxon>
        <taxon>Bacillati</taxon>
        <taxon>Mycoplasmatota</taxon>
        <taxon>Mycoplasmoidales</taxon>
        <taxon>Metamycoplasmataceae</taxon>
        <taxon>Mycoplasmopsis</taxon>
    </lineage>
</organism>
<evidence type="ECO:0000313" key="4">
    <source>
        <dbReference type="EMBL" id="MDI3349554.1"/>
    </source>
</evidence>
<name>A0AA43U2S8_MYCAR</name>
<dbReference type="GO" id="GO:0008483">
    <property type="term" value="F:transaminase activity"/>
    <property type="evidence" value="ECO:0007669"/>
    <property type="project" value="UniProtKB-KW"/>
</dbReference>
<gene>
    <name evidence="4" type="ORF">DCBHLPFO_00189</name>
</gene>
<dbReference type="InterPro" id="IPR015424">
    <property type="entry name" value="PyrdxlP-dep_Trfase"/>
</dbReference>
<dbReference type="Gene3D" id="3.40.640.10">
    <property type="entry name" value="Type I PLP-dependent aspartate aminotransferase-like (Major domain)"/>
    <property type="match status" value="1"/>
</dbReference>
<dbReference type="InterPro" id="IPR015421">
    <property type="entry name" value="PyrdxlP-dep_Trfase_major"/>
</dbReference>
<feature type="domain" description="Aminotransferase class V" evidence="3">
    <location>
        <begin position="20"/>
        <end position="377"/>
    </location>
</feature>
<dbReference type="InterPro" id="IPR015422">
    <property type="entry name" value="PyrdxlP-dep_Trfase_small"/>
</dbReference>
<protein>
    <submittedName>
        <fullName evidence="4">Aminotransferase class V-fold PLP-dependent enzyme</fullName>
    </submittedName>
</protein>
<evidence type="ECO:0000256" key="2">
    <source>
        <dbReference type="ARBA" id="ARBA00022898"/>
    </source>
</evidence>
<dbReference type="PANTHER" id="PTHR43586">
    <property type="entry name" value="CYSTEINE DESULFURASE"/>
    <property type="match status" value="1"/>
</dbReference>
<dbReference type="SUPFAM" id="SSF53383">
    <property type="entry name" value="PLP-dependent transferases"/>
    <property type="match status" value="1"/>
</dbReference>
<accession>A0AA43U2S8</accession>
<dbReference type="RefSeq" id="WP_060823379.1">
    <property type="nucleotide sequence ID" value="NZ_AP014657.1"/>
</dbReference>
<sequence>MKKEQREIIFPMFKNNPDIIYLDNAALTFKPQEVIDKGTEFYEKFCVSTRTADSKLGIQLNTDLQNVRKSIANFVNSEEDEVIFTSGTTEGLNIIARMLSLIINEGKIIFTFFNHSSAIVPFIENFKNKNVNFKYCLDQKEIINSIDNNTKILVLPQLSNNFQVDFNLEEIYKKCKEHNTILINDAAQAIVHTKVNFKNCDVFVFSGNKIYGPTGTGALIVKKELLNKLSPTKWGGGQVQNIYENRNWNMRNTINKWEPGTANFAGILQLGKAITFFKKFNIQELEKKEKELALYAYEELNKVPNIKIGSNKGDTIILFNIEGVSSQDVASYLGNRDIYVRAGAFCAYKFKEVNDYSNSYVRVSLAMYNNKEDIDKLVKTLANGGNFIEIF</sequence>
<dbReference type="AlphaFoldDB" id="A0AA43U2S8"/>
<dbReference type="Proteomes" id="UP001162175">
    <property type="component" value="Unassembled WGS sequence"/>
</dbReference>
<reference evidence="4" key="1">
    <citation type="submission" date="2022-11" db="EMBL/GenBank/DDBJ databases">
        <title>Draft genome of Mycoplasma arginini isolated from fly.</title>
        <authorList>
            <person name="Severgnini M."/>
            <person name="Gioia G."/>
            <person name="Cremonesi P."/>
            <person name="Moroni P."/>
            <person name="Addis M.F."/>
            <person name="Castiglioni B."/>
        </authorList>
    </citation>
    <scope>NUCLEOTIDE SEQUENCE</scope>
    <source>
        <strain evidence="4">QMP CG1-1632</strain>
    </source>
</reference>
<dbReference type="GeneID" id="80703454"/>
<evidence type="ECO:0000313" key="5">
    <source>
        <dbReference type="Proteomes" id="UP001162175"/>
    </source>
</evidence>
<evidence type="ECO:0000256" key="1">
    <source>
        <dbReference type="ARBA" id="ARBA00001933"/>
    </source>
</evidence>
<dbReference type="Pfam" id="PF00266">
    <property type="entry name" value="Aminotran_5"/>
    <property type="match status" value="1"/>
</dbReference>
<comment type="caution">
    <text evidence="4">The sequence shown here is derived from an EMBL/GenBank/DDBJ whole genome shotgun (WGS) entry which is preliminary data.</text>
</comment>
<keyword evidence="2" id="KW-0663">Pyridoxal phosphate</keyword>
<dbReference type="InterPro" id="IPR000192">
    <property type="entry name" value="Aminotrans_V_dom"/>
</dbReference>
<dbReference type="PANTHER" id="PTHR43586:SF8">
    <property type="entry name" value="CYSTEINE DESULFURASE 1, CHLOROPLASTIC"/>
    <property type="match status" value="1"/>
</dbReference>
<comment type="cofactor">
    <cofactor evidence="1">
        <name>pyridoxal 5'-phosphate</name>
        <dbReference type="ChEBI" id="CHEBI:597326"/>
    </cofactor>
</comment>
<keyword evidence="4" id="KW-0032">Aminotransferase</keyword>
<dbReference type="EMBL" id="JAPFAR010000042">
    <property type="protein sequence ID" value="MDI3349554.1"/>
    <property type="molecule type" value="Genomic_DNA"/>
</dbReference>
<evidence type="ECO:0000259" key="3">
    <source>
        <dbReference type="Pfam" id="PF00266"/>
    </source>
</evidence>
<proteinExistence type="predicted"/>